<accession>A0A180GMI7</accession>
<feature type="domain" description="MULE transposase" evidence="1">
    <location>
        <begin position="134"/>
        <end position="186"/>
    </location>
</feature>
<dbReference type="Pfam" id="PF10551">
    <property type="entry name" value="MULE"/>
    <property type="match status" value="1"/>
</dbReference>
<dbReference type="VEuPathDB" id="FungiDB:PTTG_09043"/>
<dbReference type="PANTHER" id="PTHR31569:SF4">
    <property type="entry name" value="SWIM-TYPE DOMAIN-CONTAINING PROTEIN"/>
    <property type="match status" value="1"/>
</dbReference>
<sequence length="192" mass="22376">MDMQWLKQTWLLEKTYIFTVINLERIAEPRALLPEQIEEIRKLLKSNLKPAQILLKLRTSDNGTLATNQTISDALQRIRRDDLDGRTPVKALLCILKETNWVCNVKVNDQGSILNLFFAHLGSIHLAQINHHVALIDATYKTIQYQIPLLHIISQSATNRLFSIGFCYMVNKDDRNYLWAMNTMKRHIWHPD</sequence>
<protein>
    <submittedName>
        <fullName evidence="3">MULE domain-containing protein</fullName>
    </submittedName>
</protein>
<organism evidence="2">
    <name type="scientific">Puccinia triticina (isolate 1-1 / race 1 (BBBD))</name>
    <name type="common">Brown leaf rust fungus</name>
    <dbReference type="NCBI Taxonomy" id="630390"/>
    <lineage>
        <taxon>Eukaryota</taxon>
        <taxon>Fungi</taxon>
        <taxon>Dikarya</taxon>
        <taxon>Basidiomycota</taxon>
        <taxon>Pucciniomycotina</taxon>
        <taxon>Pucciniomycetes</taxon>
        <taxon>Pucciniales</taxon>
        <taxon>Pucciniaceae</taxon>
        <taxon>Puccinia</taxon>
    </lineage>
</organism>
<dbReference type="OrthoDB" id="3356549at2759"/>
<dbReference type="InterPro" id="IPR052579">
    <property type="entry name" value="Zinc_finger_SWIM"/>
</dbReference>
<reference evidence="3" key="4">
    <citation type="submission" date="2025-05" db="UniProtKB">
        <authorList>
            <consortium name="EnsemblFungi"/>
        </authorList>
    </citation>
    <scope>IDENTIFICATION</scope>
    <source>
        <strain evidence="3">isolate 1-1 / race 1 (BBBD)</strain>
    </source>
</reference>
<evidence type="ECO:0000313" key="3">
    <source>
        <dbReference type="EnsemblFungi" id="PTTG_09043-t43_1-p1"/>
    </source>
</evidence>
<evidence type="ECO:0000259" key="1">
    <source>
        <dbReference type="Pfam" id="PF10551"/>
    </source>
</evidence>
<dbReference type="EMBL" id="ADAS02000047">
    <property type="protein sequence ID" value="OAV93744.1"/>
    <property type="molecule type" value="Genomic_DNA"/>
</dbReference>
<dbReference type="AlphaFoldDB" id="A0A180GMI7"/>
<reference evidence="2" key="1">
    <citation type="submission" date="2009-11" db="EMBL/GenBank/DDBJ databases">
        <authorList>
            <consortium name="The Broad Institute Genome Sequencing Platform"/>
            <person name="Ward D."/>
            <person name="Feldgarden M."/>
            <person name="Earl A."/>
            <person name="Young S.K."/>
            <person name="Zeng Q."/>
            <person name="Koehrsen M."/>
            <person name="Alvarado L."/>
            <person name="Berlin A."/>
            <person name="Bochicchio J."/>
            <person name="Borenstein D."/>
            <person name="Chapman S.B."/>
            <person name="Chen Z."/>
            <person name="Engels R."/>
            <person name="Freedman E."/>
            <person name="Gellesch M."/>
            <person name="Goldberg J."/>
            <person name="Griggs A."/>
            <person name="Gujja S."/>
            <person name="Heilman E."/>
            <person name="Heiman D."/>
            <person name="Hepburn T."/>
            <person name="Howarth C."/>
            <person name="Jen D."/>
            <person name="Larson L."/>
            <person name="Lewis B."/>
            <person name="Mehta T."/>
            <person name="Park D."/>
            <person name="Pearson M."/>
            <person name="Roberts A."/>
            <person name="Saif S."/>
            <person name="Shea T."/>
            <person name="Shenoy N."/>
            <person name="Sisk P."/>
            <person name="Stolte C."/>
            <person name="Sykes S."/>
            <person name="Thomson T."/>
            <person name="Walk T."/>
            <person name="White J."/>
            <person name="Yandava C."/>
            <person name="Izard J."/>
            <person name="Baranova O.V."/>
            <person name="Blanton J.M."/>
            <person name="Tanner A.C."/>
            <person name="Dewhirst F.E."/>
            <person name="Haas B."/>
            <person name="Nusbaum C."/>
            <person name="Birren B."/>
        </authorList>
    </citation>
    <scope>NUCLEOTIDE SEQUENCE [LARGE SCALE GENOMIC DNA]</scope>
    <source>
        <strain evidence="2">1-1 BBBD Race 1</strain>
    </source>
</reference>
<gene>
    <name evidence="2" type="ORF">PTTG_09043</name>
</gene>
<proteinExistence type="predicted"/>
<reference evidence="2" key="2">
    <citation type="submission" date="2016-05" db="EMBL/GenBank/DDBJ databases">
        <title>Comparative analysis highlights variable genome content of wheat rusts and divergence of the mating loci.</title>
        <authorList>
            <person name="Cuomo C.A."/>
            <person name="Bakkeren G."/>
            <person name="Szabo L."/>
            <person name="Khalil H."/>
            <person name="Joly D."/>
            <person name="Goldberg J."/>
            <person name="Young S."/>
            <person name="Zeng Q."/>
            <person name="Fellers J."/>
        </authorList>
    </citation>
    <scope>NUCLEOTIDE SEQUENCE [LARGE SCALE GENOMIC DNA]</scope>
    <source>
        <strain evidence="2">1-1 BBBD Race 1</strain>
    </source>
</reference>
<dbReference type="EnsemblFungi" id="PTTG_09043-t43_1">
    <property type="protein sequence ID" value="PTTG_09043-t43_1-p1"/>
    <property type="gene ID" value="PTTG_09043"/>
</dbReference>
<name>A0A180GMI7_PUCT1</name>
<evidence type="ECO:0000313" key="2">
    <source>
        <dbReference type="EMBL" id="OAV93744.1"/>
    </source>
</evidence>
<reference evidence="3 4" key="3">
    <citation type="journal article" date="2017" name="G3 (Bethesda)">
        <title>Comparative analysis highlights variable genome content of wheat rusts and divergence of the mating loci.</title>
        <authorList>
            <person name="Cuomo C.A."/>
            <person name="Bakkeren G."/>
            <person name="Khalil H.B."/>
            <person name="Panwar V."/>
            <person name="Joly D."/>
            <person name="Linning R."/>
            <person name="Sakthikumar S."/>
            <person name="Song X."/>
            <person name="Adiconis X."/>
            <person name="Fan L."/>
            <person name="Goldberg J.M."/>
            <person name="Levin J.Z."/>
            <person name="Young S."/>
            <person name="Zeng Q."/>
            <person name="Anikster Y."/>
            <person name="Bruce M."/>
            <person name="Wang M."/>
            <person name="Yin C."/>
            <person name="McCallum B."/>
            <person name="Szabo L.J."/>
            <person name="Hulbert S."/>
            <person name="Chen X."/>
            <person name="Fellers J.P."/>
        </authorList>
    </citation>
    <scope>NUCLEOTIDE SEQUENCE</scope>
    <source>
        <strain evidence="4">Isolate 1-1 / race 1 (BBBD)</strain>
        <strain evidence="3">isolate 1-1 / race 1 (BBBD)</strain>
    </source>
</reference>
<evidence type="ECO:0000313" key="4">
    <source>
        <dbReference type="Proteomes" id="UP000005240"/>
    </source>
</evidence>
<dbReference type="PANTHER" id="PTHR31569">
    <property type="entry name" value="SWIM-TYPE DOMAIN-CONTAINING PROTEIN"/>
    <property type="match status" value="1"/>
</dbReference>
<keyword evidence="4" id="KW-1185">Reference proteome</keyword>
<dbReference type="InterPro" id="IPR018289">
    <property type="entry name" value="MULE_transposase_dom"/>
</dbReference>
<dbReference type="Proteomes" id="UP000005240">
    <property type="component" value="Unassembled WGS sequence"/>
</dbReference>